<organism evidence="3">
    <name type="scientific">Arabidopsis lyrata subsp. lyrata</name>
    <name type="common">Lyre-leaved rock-cress</name>
    <dbReference type="NCBI Taxonomy" id="81972"/>
    <lineage>
        <taxon>Eukaryota</taxon>
        <taxon>Viridiplantae</taxon>
        <taxon>Streptophyta</taxon>
        <taxon>Embryophyta</taxon>
        <taxon>Tracheophyta</taxon>
        <taxon>Spermatophyta</taxon>
        <taxon>Magnoliopsida</taxon>
        <taxon>eudicotyledons</taxon>
        <taxon>Gunneridae</taxon>
        <taxon>Pentapetalae</taxon>
        <taxon>rosids</taxon>
        <taxon>malvids</taxon>
        <taxon>Brassicales</taxon>
        <taxon>Brassicaceae</taxon>
        <taxon>Camelineae</taxon>
        <taxon>Arabidopsis</taxon>
    </lineage>
</organism>
<keyword evidence="1" id="KW-0472">Membrane</keyword>
<protein>
    <submittedName>
        <fullName evidence="2">Predicted protein</fullName>
    </submittedName>
</protein>
<evidence type="ECO:0000313" key="2">
    <source>
        <dbReference type="EMBL" id="EFH41865.1"/>
    </source>
</evidence>
<reference evidence="3" key="1">
    <citation type="journal article" date="2011" name="Nat. Genet.">
        <title>The Arabidopsis lyrata genome sequence and the basis of rapid genome size change.</title>
        <authorList>
            <person name="Hu T.T."/>
            <person name="Pattyn P."/>
            <person name="Bakker E.G."/>
            <person name="Cao J."/>
            <person name="Cheng J.-F."/>
            <person name="Clark R.M."/>
            <person name="Fahlgren N."/>
            <person name="Fawcett J.A."/>
            <person name="Grimwood J."/>
            <person name="Gundlach H."/>
            <person name="Haberer G."/>
            <person name="Hollister J.D."/>
            <person name="Ossowski S."/>
            <person name="Ottilar R.P."/>
            <person name="Salamov A.A."/>
            <person name="Schneeberger K."/>
            <person name="Spannagl M."/>
            <person name="Wang X."/>
            <person name="Yang L."/>
            <person name="Nasrallah M.E."/>
            <person name="Bergelson J."/>
            <person name="Carrington J.C."/>
            <person name="Gaut B.S."/>
            <person name="Schmutz J."/>
            <person name="Mayer K.F.X."/>
            <person name="Van de Peer Y."/>
            <person name="Grigoriev I.V."/>
            <person name="Nordborg M."/>
            <person name="Weigel D."/>
            <person name="Guo Y.-L."/>
        </authorList>
    </citation>
    <scope>NUCLEOTIDE SEQUENCE [LARGE SCALE GENOMIC DNA]</scope>
    <source>
        <strain evidence="3">cv. MN47</strain>
    </source>
</reference>
<dbReference type="EMBL" id="GL348720">
    <property type="protein sequence ID" value="EFH41865.1"/>
    <property type="molecule type" value="Genomic_DNA"/>
</dbReference>
<dbReference type="HOGENOM" id="CLU_1079045_0_0_1"/>
<keyword evidence="1" id="KW-0812">Transmembrane</keyword>
<evidence type="ECO:0000313" key="3">
    <source>
        <dbReference type="Proteomes" id="UP000008694"/>
    </source>
</evidence>
<evidence type="ECO:0000256" key="1">
    <source>
        <dbReference type="SAM" id="Phobius"/>
    </source>
</evidence>
<proteinExistence type="predicted"/>
<keyword evidence="1" id="KW-1133">Transmembrane helix</keyword>
<gene>
    <name evidence="2" type="ORF">ARALYDRAFT_684209</name>
</gene>
<dbReference type="Proteomes" id="UP000008694">
    <property type="component" value="Unassembled WGS sequence"/>
</dbReference>
<dbReference type="AlphaFoldDB" id="D7ML16"/>
<keyword evidence="3" id="KW-1185">Reference proteome</keyword>
<name>D7ML16_ARALL</name>
<dbReference type="Gramene" id="Al_scaffold_0008_1029">
    <property type="protein sequence ID" value="Al_scaffold_0008_1029"/>
    <property type="gene ID" value="Al_scaffold_0008_1029"/>
</dbReference>
<feature type="transmembrane region" description="Helical" evidence="1">
    <location>
        <begin position="51"/>
        <end position="69"/>
    </location>
</feature>
<feature type="transmembrane region" description="Helical" evidence="1">
    <location>
        <begin position="12"/>
        <end position="31"/>
    </location>
</feature>
<sequence>MRVLVNCPLGCSGLILEGISGYFLVWLVWIIEAARRKLRFFSDHGWMRFQWFVYGFVSWICLWESLQKLYLRRSTVSISPLGDGVLQELVLYFGLDRSFWIVAALMEESQCRIRGKVKDSPFGSRNFWRSSGQAKSRDIGIDISSVLGIRIRLIMRIRNPCRRSTVWDLISIFNFNKLYLVESHCSSGDLAIFYNVRIIFEFHNACTRIIAVQVLIGDKVLFLFAVFGDTIRLGISSLIGDWVYIKNIQGNEDHNPMH</sequence>
<accession>D7ML16</accession>